<evidence type="ECO:0000256" key="4">
    <source>
        <dbReference type="ARBA" id="ARBA00022737"/>
    </source>
</evidence>
<dbReference type="HOGENOM" id="CLU_000604_92_0_0"/>
<dbReference type="PROSITE" id="PS50893">
    <property type="entry name" value="ABC_TRANSPORTER_2"/>
    <property type="match status" value="2"/>
</dbReference>
<keyword evidence="6" id="KW-0067">ATP-binding</keyword>
<evidence type="ECO:0000259" key="9">
    <source>
        <dbReference type="PROSITE" id="PS50893"/>
    </source>
</evidence>
<dbReference type="SMART" id="SM00382">
    <property type="entry name" value="AAA"/>
    <property type="match status" value="2"/>
</dbReference>
<proteinExistence type="predicted"/>
<dbReference type="RefSeq" id="WP_012256433.1">
    <property type="nucleotide sequence ID" value="NC_010175.1"/>
</dbReference>
<dbReference type="KEGG" id="cau:Caur_0530"/>
<dbReference type="GO" id="GO:0005886">
    <property type="term" value="C:plasma membrane"/>
    <property type="evidence" value="ECO:0000318"/>
    <property type="project" value="GO_Central"/>
</dbReference>
<dbReference type="Gene3D" id="3.40.50.300">
    <property type="entry name" value="P-loop containing nucleotide triphosphate hydrolases"/>
    <property type="match status" value="2"/>
</dbReference>
<keyword evidence="2" id="KW-0813">Transport</keyword>
<dbReference type="InterPro" id="IPR003439">
    <property type="entry name" value="ABC_transporter-like_ATP-bd"/>
</dbReference>
<evidence type="ECO:0000313" key="11">
    <source>
        <dbReference type="Proteomes" id="UP000002008"/>
    </source>
</evidence>
<dbReference type="PROSITE" id="PS00211">
    <property type="entry name" value="ABC_TRANSPORTER_1"/>
    <property type="match status" value="1"/>
</dbReference>
<evidence type="ECO:0000256" key="5">
    <source>
        <dbReference type="ARBA" id="ARBA00022741"/>
    </source>
</evidence>
<feature type="domain" description="ABC transporter" evidence="9">
    <location>
        <begin position="264"/>
        <end position="508"/>
    </location>
</feature>
<dbReference type="PANTHER" id="PTHR43790">
    <property type="entry name" value="CARBOHYDRATE TRANSPORT ATP-BINDING PROTEIN MG119-RELATED"/>
    <property type="match status" value="1"/>
</dbReference>
<dbReference type="InterPro" id="IPR003593">
    <property type="entry name" value="AAA+_ATPase"/>
</dbReference>
<keyword evidence="3" id="KW-1003">Cell membrane</keyword>
<dbReference type="EnsemblBacteria" id="ABY33777">
    <property type="protein sequence ID" value="ABY33777"/>
    <property type="gene ID" value="Caur_0530"/>
</dbReference>
<dbReference type="CDD" id="cd03215">
    <property type="entry name" value="ABC_Carb_Monos_II"/>
    <property type="match status" value="1"/>
</dbReference>
<keyword evidence="11" id="KW-1185">Reference proteome</keyword>
<dbReference type="STRING" id="324602.Caur_0530"/>
<keyword evidence="7" id="KW-1278">Translocase</keyword>
<name>A9WEB7_CHLAA</name>
<comment type="subcellular location">
    <subcellularLocation>
        <location evidence="1">Cell membrane</location>
        <topology evidence="1">Peripheral membrane protein</topology>
    </subcellularLocation>
</comment>
<dbReference type="PATRIC" id="fig|324602.8.peg.600"/>
<gene>
    <name evidence="10" type="ordered locus">Caur_0530</name>
</gene>
<dbReference type="eggNOG" id="COG3845">
    <property type="taxonomic scope" value="Bacteria"/>
</dbReference>
<dbReference type="CDD" id="cd03216">
    <property type="entry name" value="ABC_Carb_Monos_I"/>
    <property type="match status" value="1"/>
</dbReference>
<evidence type="ECO:0000256" key="2">
    <source>
        <dbReference type="ARBA" id="ARBA00022448"/>
    </source>
</evidence>
<dbReference type="EMBL" id="CP000909">
    <property type="protein sequence ID" value="ABY33777.1"/>
    <property type="molecule type" value="Genomic_DNA"/>
</dbReference>
<keyword evidence="4" id="KW-0677">Repeat</keyword>
<dbReference type="Pfam" id="PF00005">
    <property type="entry name" value="ABC_tran"/>
    <property type="match status" value="2"/>
</dbReference>
<dbReference type="InterPro" id="IPR050107">
    <property type="entry name" value="ABC_carbohydrate_import_ATPase"/>
</dbReference>
<protein>
    <submittedName>
        <fullName evidence="10">ABC transporter related</fullName>
    </submittedName>
</protein>
<dbReference type="GO" id="GO:0016887">
    <property type="term" value="F:ATP hydrolysis activity"/>
    <property type="evidence" value="ECO:0007669"/>
    <property type="project" value="InterPro"/>
</dbReference>
<dbReference type="InParanoid" id="A9WEB7"/>
<evidence type="ECO:0000256" key="8">
    <source>
        <dbReference type="ARBA" id="ARBA00023136"/>
    </source>
</evidence>
<feature type="domain" description="ABC transporter" evidence="9">
    <location>
        <begin position="12"/>
        <end position="247"/>
    </location>
</feature>
<dbReference type="GO" id="GO:0005524">
    <property type="term" value="F:ATP binding"/>
    <property type="evidence" value="ECO:0007669"/>
    <property type="project" value="UniProtKB-KW"/>
</dbReference>
<dbReference type="InterPro" id="IPR017871">
    <property type="entry name" value="ABC_transporter-like_CS"/>
</dbReference>
<accession>A9WEB7</accession>
<evidence type="ECO:0000256" key="7">
    <source>
        <dbReference type="ARBA" id="ARBA00022967"/>
    </source>
</evidence>
<evidence type="ECO:0000256" key="1">
    <source>
        <dbReference type="ARBA" id="ARBA00004202"/>
    </source>
</evidence>
<evidence type="ECO:0000256" key="6">
    <source>
        <dbReference type="ARBA" id="ARBA00022840"/>
    </source>
</evidence>
<evidence type="ECO:0000256" key="3">
    <source>
        <dbReference type="ARBA" id="ARBA00022475"/>
    </source>
</evidence>
<dbReference type="InterPro" id="IPR027417">
    <property type="entry name" value="P-loop_NTPase"/>
</dbReference>
<sequence length="517" mass="56054">MTQNGQERPVVLEARGITKRFPGVVANDNVSIKLYKGEVLALLGENGAGKSTLMNILYGLYHQDEGEIFVKGEPIRISNPHESIARGIGMVHQHFQLVPVMTVTENVILGNEVTSGPFLDRKRAAERIRQISTQYGLAVDPDALVADLDVGAQQRVEIIKALYRNADILILDEPTAVLTPQEADDLVRVMRTLTAQGTSIIFITHKLREVLEVADRIMVLRGGKVVGETTPDQATEASLAAMMVGRDVILKVDKQPARPGEPVLEVQGLQVRDDRQLLAVKGVSLEVRAGEILGIAGVQGNGQTELVAALTGLRPSEGGTIRIAGVDVTNASPRTISELGVAHIPEDRQRDGLVTSYPLTDNSVLELYYLPPFANGIVRNEPAINDHCSRLVQEFDVRTPSIHVPASSLSGGNQQKLIVAREFTRQLKLLIASQPTRGIDVGSIEFIHNQIVKKRDEGVAVLLVSAELDEILSLADRIAVMYHGQIVATVKNGELSREELGLLMAGATIDRSVSVEA</sequence>
<keyword evidence="5" id="KW-0547">Nucleotide-binding</keyword>
<dbReference type="AlphaFoldDB" id="A9WEB7"/>
<dbReference type="SUPFAM" id="SSF52540">
    <property type="entry name" value="P-loop containing nucleoside triphosphate hydrolases"/>
    <property type="match status" value="2"/>
</dbReference>
<dbReference type="PANTHER" id="PTHR43790:SF4">
    <property type="entry name" value="GUANOSINE IMPORT ATP-BINDING PROTEIN NUPO"/>
    <property type="match status" value="1"/>
</dbReference>
<keyword evidence="8" id="KW-0472">Membrane</keyword>
<dbReference type="FunCoup" id="A9WEB7">
    <property type="interactions" value="58"/>
</dbReference>
<evidence type="ECO:0000313" key="10">
    <source>
        <dbReference type="EMBL" id="ABY33777.1"/>
    </source>
</evidence>
<dbReference type="GO" id="GO:0022857">
    <property type="term" value="F:transmembrane transporter activity"/>
    <property type="evidence" value="ECO:0000318"/>
    <property type="project" value="GO_Central"/>
</dbReference>
<dbReference type="Proteomes" id="UP000002008">
    <property type="component" value="Chromosome"/>
</dbReference>
<dbReference type="FunFam" id="3.40.50.300:FF:000127">
    <property type="entry name" value="Ribose import ATP-binding protein RbsA"/>
    <property type="match status" value="1"/>
</dbReference>
<organism evidence="10 11">
    <name type="scientific">Chloroflexus aurantiacus (strain ATCC 29366 / DSM 635 / J-10-fl)</name>
    <dbReference type="NCBI Taxonomy" id="324602"/>
    <lineage>
        <taxon>Bacteria</taxon>
        <taxon>Bacillati</taxon>
        <taxon>Chloroflexota</taxon>
        <taxon>Chloroflexia</taxon>
        <taxon>Chloroflexales</taxon>
        <taxon>Chloroflexineae</taxon>
        <taxon>Chloroflexaceae</taxon>
        <taxon>Chloroflexus</taxon>
    </lineage>
</organism>
<reference evidence="11" key="1">
    <citation type="journal article" date="2011" name="BMC Genomics">
        <title>Complete genome sequence of the filamentous anoxygenic phototrophic bacterium Chloroflexus aurantiacus.</title>
        <authorList>
            <person name="Tang K.H."/>
            <person name="Barry K."/>
            <person name="Chertkov O."/>
            <person name="Dalin E."/>
            <person name="Han C.S."/>
            <person name="Hauser L.J."/>
            <person name="Honchak B.M."/>
            <person name="Karbach L.E."/>
            <person name="Land M.L."/>
            <person name="Lapidus A."/>
            <person name="Larimer F.W."/>
            <person name="Mikhailova N."/>
            <person name="Pitluck S."/>
            <person name="Pierson B.K."/>
            <person name="Blankenship R.E."/>
        </authorList>
    </citation>
    <scope>NUCLEOTIDE SEQUENCE [LARGE SCALE GENOMIC DNA]</scope>
    <source>
        <strain evidence="11">ATCC 29366 / DSM 635 / J-10-fl</strain>
    </source>
</reference>